<proteinExistence type="predicted"/>
<feature type="compositionally biased region" description="Basic and acidic residues" evidence="1">
    <location>
        <begin position="268"/>
        <end position="277"/>
    </location>
</feature>
<protein>
    <submittedName>
        <fullName evidence="2">Uncharacterized protein</fullName>
    </submittedName>
</protein>
<name>A0A6J4S0C2_9ACTN</name>
<reference evidence="2" key="1">
    <citation type="submission" date="2020-02" db="EMBL/GenBank/DDBJ databases">
        <authorList>
            <person name="Meier V. D."/>
        </authorList>
    </citation>
    <scope>NUCLEOTIDE SEQUENCE</scope>
    <source>
        <strain evidence="2">AVDCRST_MAG69</strain>
    </source>
</reference>
<feature type="compositionally biased region" description="Basic residues" evidence="1">
    <location>
        <begin position="49"/>
        <end position="58"/>
    </location>
</feature>
<dbReference type="EMBL" id="CADCVP010000118">
    <property type="protein sequence ID" value="CAA9485724.1"/>
    <property type="molecule type" value="Genomic_DNA"/>
</dbReference>
<gene>
    <name evidence="2" type="ORF">AVDCRST_MAG69-1048</name>
</gene>
<feature type="non-terminal residue" evidence="2">
    <location>
        <position position="277"/>
    </location>
</feature>
<dbReference type="AlphaFoldDB" id="A0A6J4S0C2"/>
<organism evidence="2">
    <name type="scientific">uncultured Solirubrobacteraceae bacterium</name>
    <dbReference type="NCBI Taxonomy" id="1162706"/>
    <lineage>
        <taxon>Bacteria</taxon>
        <taxon>Bacillati</taxon>
        <taxon>Actinomycetota</taxon>
        <taxon>Thermoleophilia</taxon>
        <taxon>Solirubrobacterales</taxon>
        <taxon>Solirubrobacteraceae</taxon>
        <taxon>environmental samples</taxon>
    </lineage>
</organism>
<feature type="compositionally biased region" description="Basic residues" evidence="1">
    <location>
        <begin position="258"/>
        <end position="267"/>
    </location>
</feature>
<feature type="compositionally biased region" description="Basic residues" evidence="1">
    <location>
        <begin position="72"/>
        <end position="88"/>
    </location>
</feature>
<feature type="compositionally biased region" description="Low complexity" evidence="1">
    <location>
        <begin position="21"/>
        <end position="39"/>
    </location>
</feature>
<evidence type="ECO:0000313" key="2">
    <source>
        <dbReference type="EMBL" id="CAA9485724.1"/>
    </source>
</evidence>
<feature type="non-terminal residue" evidence="2">
    <location>
        <position position="1"/>
    </location>
</feature>
<feature type="region of interest" description="Disordered" evidence="1">
    <location>
        <begin position="1"/>
        <end position="193"/>
    </location>
</feature>
<feature type="compositionally biased region" description="Basic and acidic residues" evidence="1">
    <location>
        <begin position="164"/>
        <end position="178"/>
    </location>
</feature>
<sequence length="277" mass="30136">GDRGAFPRPVLAKAPVRIRLRPGPELPAGPLGQPPAGAGHSRAGELGRGRLRRPRRAPRTGPPGAAGGDRRATRRTGARPHRRRRRPGRPGDGRRRVGHRARAGSRARRARQAPHRGDAGRLALRAAGRRGGGLRRRRLLLRSQPRFRSARHRAAAHPHGGSRGADRPHGLERPDGPRHGHLRTRAAGPLGLLEPPRDGAAALLRLSGAVGARAFRVLGVRRRRRRPRGALRPGRIGHRPPAPARSAARPDRALRPPPRPRPRAARRLRGDLRPAPL</sequence>
<feature type="region of interest" description="Disordered" evidence="1">
    <location>
        <begin position="225"/>
        <end position="277"/>
    </location>
</feature>
<evidence type="ECO:0000256" key="1">
    <source>
        <dbReference type="SAM" id="MobiDB-lite"/>
    </source>
</evidence>
<accession>A0A6J4S0C2</accession>
<feature type="compositionally biased region" description="Basic residues" evidence="1">
    <location>
        <begin position="96"/>
        <end position="114"/>
    </location>
</feature>